<dbReference type="PROSITE" id="PS51674">
    <property type="entry name" value="4FE4S_WBL"/>
    <property type="match status" value="1"/>
</dbReference>
<proteinExistence type="predicted"/>
<gene>
    <name evidence="2" type="ORF">M2280_005421</name>
</gene>
<comment type="caution">
    <text evidence="2">The sequence shown here is derived from an EMBL/GenBank/DDBJ whole genome shotgun (WGS) entry which is preliminary data.</text>
</comment>
<protein>
    <recommendedName>
        <fullName evidence="1">4Fe-4S Wbl-type domain-containing protein</fullName>
    </recommendedName>
</protein>
<dbReference type="Pfam" id="PF02467">
    <property type="entry name" value="Whib"/>
    <property type="match status" value="1"/>
</dbReference>
<name>A0ABT6MLD3_9NOCA</name>
<organism evidence="2 3">
    <name type="scientific">Prescottella agglutinans</name>
    <dbReference type="NCBI Taxonomy" id="1644129"/>
    <lineage>
        <taxon>Bacteria</taxon>
        <taxon>Bacillati</taxon>
        <taxon>Actinomycetota</taxon>
        <taxon>Actinomycetes</taxon>
        <taxon>Mycobacteriales</taxon>
        <taxon>Nocardiaceae</taxon>
        <taxon>Prescottella</taxon>
    </lineage>
</organism>
<evidence type="ECO:0000313" key="3">
    <source>
        <dbReference type="Proteomes" id="UP001160334"/>
    </source>
</evidence>
<dbReference type="EMBL" id="JARXVC010000018">
    <property type="protein sequence ID" value="MDH6284169.1"/>
    <property type="molecule type" value="Genomic_DNA"/>
</dbReference>
<evidence type="ECO:0000313" key="2">
    <source>
        <dbReference type="EMBL" id="MDH6284169.1"/>
    </source>
</evidence>
<reference evidence="2 3" key="1">
    <citation type="submission" date="2023-04" db="EMBL/GenBank/DDBJ databases">
        <title>Forest soil microbial communities from Buena Vista Peninsula, Colon Province, Panama.</title>
        <authorList>
            <person name="Bouskill N."/>
        </authorList>
    </citation>
    <scope>NUCLEOTIDE SEQUENCE [LARGE SCALE GENOMIC DNA]</scope>
    <source>
        <strain evidence="2 3">CFH S0262</strain>
    </source>
</reference>
<sequence length="77" mass="8420">MGDYYFFAADQETESARIRREGAAREICATCVVLVPCRRYALDTEQIHGVWGGLSELDLSKRAGGANANAHPKHVVA</sequence>
<dbReference type="InterPro" id="IPR034768">
    <property type="entry name" value="4FE4S_WBL"/>
</dbReference>
<feature type="domain" description="4Fe-4S Wbl-type" evidence="1">
    <location>
        <begin position="1"/>
        <end position="61"/>
    </location>
</feature>
<accession>A0ABT6MLD3</accession>
<keyword evidence="3" id="KW-1185">Reference proteome</keyword>
<dbReference type="Proteomes" id="UP001160334">
    <property type="component" value="Unassembled WGS sequence"/>
</dbReference>
<evidence type="ECO:0000259" key="1">
    <source>
        <dbReference type="PROSITE" id="PS51674"/>
    </source>
</evidence>